<evidence type="ECO:0000313" key="2">
    <source>
        <dbReference type="Proteomes" id="UP001212263"/>
    </source>
</evidence>
<gene>
    <name evidence="1" type="ORF">PN645_12765</name>
</gene>
<dbReference type="Proteomes" id="UP001212263">
    <property type="component" value="Unassembled WGS sequence"/>
</dbReference>
<evidence type="ECO:0000313" key="1">
    <source>
        <dbReference type="EMBL" id="MDB9223873.1"/>
    </source>
</evidence>
<name>A0AAW6FIQ8_9BACT</name>
<protein>
    <submittedName>
        <fullName evidence="1">Uncharacterized protein</fullName>
    </submittedName>
</protein>
<organism evidence="1 2">
    <name type="scientific">Odoribacter splanchnicus</name>
    <dbReference type="NCBI Taxonomy" id="28118"/>
    <lineage>
        <taxon>Bacteria</taxon>
        <taxon>Pseudomonadati</taxon>
        <taxon>Bacteroidota</taxon>
        <taxon>Bacteroidia</taxon>
        <taxon>Bacteroidales</taxon>
        <taxon>Odoribacteraceae</taxon>
        <taxon>Odoribacter</taxon>
    </lineage>
</organism>
<dbReference type="RefSeq" id="WP_272055131.1">
    <property type="nucleotide sequence ID" value="NZ_JAQMRD010000016.1"/>
</dbReference>
<proteinExistence type="predicted"/>
<dbReference type="EMBL" id="JAQMRD010000016">
    <property type="protein sequence ID" value="MDB9223873.1"/>
    <property type="molecule type" value="Genomic_DNA"/>
</dbReference>
<comment type="caution">
    <text evidence="1">The sequence shown here is derived from an EMBL/GenBank/DDBJ whole genome shotgun (WGS) entry which is preliminary data.</text>
</comment>
<feature type="non-terminal residue" evidence="1">
    <location>
        <position position="60"/>
    </location>
</feature>
<dbReference type="AlphaFoldDB" id="A0AAW6FIQ8"/>
<reference evidence="1" key="1">
    <citation type="submission" date="2023-01" db="EMBL/GenBank/DDBJ databases">
        <title>Human gut microbiome strain richness.</title>
        <authorList>
            <person name="Chen-Liaw A."/>
        </authorList>
    </citation>
    <scope>NUCLEOTIDE SEQUENCE</scope>
    <source>
        <strain evidence="1">RTP21484st1_B7_RTP21484_190118</strain>
    </source>
</reference>
<sequence>MMENNFYDGSVTAGIVPNTHFFQEVEVVYKPRKSLELSSKIRCSRDAFLYIKEFFKSFMS</sequence>
<accession>A0AAW6FIQ8</accession>